<evidence type="ECO:0000313" key="3">
    <source>
        <dbReference type="EMBL" id="BAT05115.1"/>
    </source>
</evidence>
<feature type="non-terminal residue" evidence="3">
    <location>
        <position position="1"/>
    </location>
</feature>
<protein>
    <submittedName>
        <fullName evidence="3">Os08g0361300 protein</fullName>
    </submittedName>
</protein>
<reference evidence="3 4" key="2">
    <citation type="journal article" date="2013" name="Plant Cell Physiol.">
        <title>Rice Annotation Project Database (RAP-DB): an integrative and interactive database for rice genomics.</title>
        <authorList>
            <person name="Sakai H."/>
            <person name="Lee S.S."/>
            <person name="Tanaka T."/>
            <person name="Numa H."/>
            <person name="Kim J."/>
            <person name="Kawahara Y."/>
            <person name="Wakimoto H."/>
            <person name="Yang C.C."/>
            <person name="Iwamoto M."/>
            <person name="Abe T."/>
            <person name="Yamada Y."/>
            <person name="Muto A."/>
            <person name="Inokuchi H."/>
            <person name="Ikemura T."/>
            <person name="Matsumoto T."/>
            <person name="Sasaki T."/>
            <person name="Itoh T."/>
        </authorList>
    </citation>
    <scope>NUCLEOTIDE SEQUENCE [LARGE SCALE GENOMIC DNA]</scope>
    <source>
        <strain evidence="4">cv. Nipponbare</strain>
    </source>
</reference>
<dbReference type="EMBL" id="AP014964">
    <property type="protein sequence ID" value="BAT05115.1"/>
    <property type="molecule type" value="Genomic_DNA"/>
</dbReference>
<evidence type="ECO:0000313" key="4">
    <source>
        <dbReference type="Proteomes" id="UP000059680"/>
    </source>
</evidence>
<dbReference type="OMA" id="KRECKPC"/>
<dbReference type="InParanoid" id="A0A0P0XET4"/>
<keyword evidence="2" id="KW-1133">Transmembrane helix</keyword>
<dbReference type="PANTHER" id="PTHR34835:SF81">
    <property type="entry name" value="OS06G0475900 PROTEIN"/>
    <property type="match status" value="1"/>
</dbReference>
<evidence type="ECO:0000256" key="2">
    <source>
        <dbReference type="SAM" id="Phobius"/>
    </source>
</evidence>
<keyword evidence="4" id="KW-1185">Reference proteome</keyword>
<dbReference type="Proteomes" id="UP000059680">
    <property type="component" value="Chromosome 8"/>
</dbReference>
<keyword evidence="2" id="KW-0472">Membrane</keyword>
<name>A0A0P0XET4_ORYSJ</name>
<feature type="transmembrane region" description="Helical" evidence="2">
    <location>
        <begin position="272"/>
        <end position="292"/>
    </location>
</feature>
<dbReference type="AlphaFoldDB" id="A0A0P0XET4"/>
<dbReference type="PANTHER" id="PTHR34835">
    <property type="entry name" value="OS07G0283600 PROTEIN-RELATED"/>
    <property type="match status" value="1"/>
</dbReference>
<gene>
    <name evidence="3" type="ordered locus">Os08g0361300</name>
    <name evidence="3" type="ORF">OSNPB_080361300</name>
</gene>
<sequence length="431" mass="47328">MVSGATSSSMAGDEATHRKPKRKRRAKSADEDASGDEPPESKGPNLTCCSATLASEACRVLSNTHHEKLGEIGLDAVACMTLESLKKTNPDTMCPSIDGERKIQITPRTVKLVMGTPLGGHDIVIPPNKVVRSVHDRITQELGIARNGRISAKMLIEVIKNQKDNPSAVRFLVMVLMSKLLLPTTDFYIPKSDVWVAADLDRVAAIDWSKAVFQALSDTIRCWRQKPTSSITSCVVFLVVSYSVNFIYFTSVSNNFIHFMHTNLGLYFRHEFFLFSIMILLFVQVRFCILTTSSTSESGGLRSSMSDGGDGRGVDMYPKSSANIVSSASIEGDSRNGSGEGGGGSDTRNSSGEFTYLLTVLRRGINGRSWNMFFGISRFGGRCLGNLIHGMSWVCVGHLCRSRDSQVYKRECKPCKQKSRDLIRANPGSNR</sequence>
<organism evidence="3 4">
    <name type="scientific">Oryza sativa subsp. japonica</name>
    <name type="common">Rice</name>
    <dbReference type="NCBI Taxonomy" id="39947"/>
    <lineage>
        <taxon>Eukaryota</taxon>
        <taxon>Viridiplantae</taxon>
        <taxon>Streptophyta</taxon>
        <taxon>Embryophyta</taxon>
        <taxon>Tracheophyta</taxon>
        <taxon>Spermatophyta</taxon>
        <taxon>Magnoliopsida</taxon>
        <taxon>Liliopsida</taxon>
        <taxon>Poales</taxon>
        <taxon>Poaceae</taxon>
        <taxon>BOP clade</taxon>
        <taxon>Oryzoideae</taxon>
        <taxon>Oryzeae</taxon>
        <taxon>Oryzinae</taxon>
        <taxon>Oryza</taxon>
        <taxon>Oryza sativa</taxon>
    </lineage>
</organism>
<evidence type="ECO:0000256" key="1">
    <source>
        <dbReference type="SAM" id="MobiDB-lite"/>
    </source>
</evidence>
<accession>A0A0P0XET4</accession>
<reference evidence="3 4" key="3">
    <citation type="journal article" date="2013" name="Rice">
        <title>Improvement of the Oryza sativa Nipponbare reference genome using next generation sequence and optical map data.</title>
        <authorList>
            <person name="Kawahara Y."/>
            <person name="de la Bastide M."/>
            <person name="Hamilton J.P."/>
            <person name="Kanamori H."/>
            <person name="McCombie W.R."/>
            <person name="Ouyang S."/>
            <person name="Schwartz D.C."/>
            <person name="Tanaka T."/>
            <person name="Wu J."/>
            <person name="Zhou S."/>
            <person name="Childs K.L."/>
            <person name="Davidson R.M."/>
            <person name="Lin H."/>
            <person name="Quesada-Ocampo L."/>
            <person name="Vaillancourt B."/>
            <person name="Sakai H."/>
            <person name="Lee S.S."/>
            <person name="Kim J."/>
            <person name="Numa H."/>
            <person name="Itoh T."/>
            <person name="Buell C.R."/>
            <person name="Matsumoto T."/>
        </authorList>
    </citation>
    <scope>NUCLEOTIDE SEQUENCE [LARGE SCALE GENOMIC DNA]</scope>
    <source>
        <strain evidence="4">cv. Nipponbare</strain>
    </source>
</reference>
<feature type="transmembrane region" description="Helical" evidence="2">
    <location>
        <begin position="231"/>
        <end position="252"/>
    </location>
</feature>
<feature type="region of interest" description="Disordered" evidence="1">
    <location>
        <begin position="328"/>
        <end position="348"/>
    </location>
</feature>
<dbReference type="STRING" id="39947.A0A0P0XET4"/>
<proteinExistence type="predicted"/>
<feature type="region of interest" description="Disordered" evidence="1">
    <location>
        <begin position="1"/>
        <end position="47"/>
    </location>
</feature>
<dbReference type="PaxDb" id="39947-A0A0P0XET4"/>
<keyword evidence="2" id="KW-0812">Transmembrane</keyword>
<reference evidence="4" key="1">
    <citation type="journal article" date="2005" name="Nature">
        <title>The map-based sequence of the rice genome.</title>
        <authorList>
            <consortium name="International rice genome sequencing project (IRGSP)"/>
            <person name="Matsumoto T."/>
            <person name="Wu J."/>
            <person name="Kanamori H."/>
            <person name="Katayose Y."/>
            <person name="Fujisawa M."/>
            <person name="Namiki N."/>
            <person name="Mizuno H."/>
            <person name="Yamamoto K."/>
            <person name="Antonio B.A."/>
            <person name="Baba T."/>
            <person name="Sakata K."/>
            <person name="Nagamura Y."/>
            <person name="Aoki H."/>
            <person name="Arikawa K."/>
            <person name="Arita K."/>
            <person name="Bito T."/>
            <person name="Chiden Y."/>
            <person name="Fujitsuka N."/>
            <person name="Fukunaka R."/>
            <person name="Hamada M."/>
            <person name="Harada C."/>
            <person name="Hayashi A."/>
            <person name="Hijishita S."/>
            <person name="Honda M."/>
            <person name="Hosokawa S."/>
            <person name="Ichikawa Y."/>
            <person name="Idonuma A."/>
            <person name="Iijima M."/>
            <person name="Ikeda M."/>
            <person name="Ikeno M."/>
            <person name="Ito K."/>
            <person name="Ito S."/>
            <person name="Ito T."/>
            <person name="Ito Y."/>
            <person name="Ito Y."/>
            <person name="Iwabuchi A."/>
            <person name="Kamiya K."/>
            <person name="Karasawa W."/>
            <person name="Kurita K."/>
            <person name="Katagiri S."/>
            <person name="Kikuta A."/>
            <person name="Kobayashi H."/>
            <person name="Kobayashi N."/>
            <person name="Machita K."/>
            <person name="Maehara T."/>
            <person name="Masukawa M."/>
            <person name="Mizubayashi T."/>
            <person name="Mukai Y."/>
            <person name="Nagasaki H."/>
            <person name="Nagata Y."/>
            <person name="Naito S."/>
            <person name="Nakashima M."/>
            <person name="Nakama Y."/>
            <person name="Nakamichi Y."/>
            <person name="Nakamura M."/>
            <person name="Meguro A."/>
            <person name="Negishi M."/>
            <person name="Ohta I."/>
            <person name="Ohta T."/>
            <person name="Okamoto M."/>
            <person name="Ono N."/>
            <person name="Saji S."/>
            <person name="Sakaguchi M."/>
            <person name="Sakai K."/>
            <person name="Shibata M."/>
            <person name="Shimokawa T."/>
            <person name="Song J."/>
            <person name="Takazaki Y."/>
            <person name="Terasawa K."/>
            <person name="Tsugane M."/>
            <person name="Tsuji K."/>
            <person name="Ueda S."/>
            <person name="Waki K."/>
            <person name="Yamagata H."/>
            <person name="Yamamoto M."/>
            <person name="Yamamoto S."/>
            <person name="Yamane H."/>
            <person name="Yoshiki S."/>
            <person name="Yoshihara R."/>
            <person name="Yukawa K."/>
            <person name="Zhong H."/>
            <person name="Yano M."/>
            <person name="Yuan Q."/>
            <person name="Ouyang S."/>
            <person name="Liu J."/>
            <person name="Jones K.M."/>
            <person name="Gansberger K."/>
            <person name="Moffat K."/>
            <person name="Hill J."/>
            <person name="Bera J."/>
            <person name="Fadrosh D."/>
            <person name="Jin S."/>
            <person name="Johri S."/>
            <person name="Kim M."/>
            <person name="Overton L."/>
            <person name="Reardon M."/>
            <person name="Tsitrin T."/>
            <person name="Vuong H."/>
            <person name="Weaver B."/>
            <person name="Ciecko A."/>
            <person name="Tallon L."/>
            <person name="Jackson J."/>
            <person name="Pai G."/>
            <person name="Aken S.V."/>
            <person name="Utterback T."/>
            <person name="Reidmuller S."/>
            <person name="Feldblyum T."/>
            <person name="Hsiao J."/>
            <person name="Zismann V."/>
            <person name="Iobst S."/>
            <person name="de Vazeille A.R."/>
            <person name="Buell C.R."/>
            <person name="Ying K."/>
            <person name="Li Y."/>
            <person name="Lu T."/>
            <person name="Huang Y."/>
            <person name="Zhao Q."/>
            <person name="Feng Q."/>
            <person name="Zhang L."/>
            <person name="Zhu J."/>
            <person name="Weng Q."/>
            <person name="Mu J."/>
            <person name="Lu Y."/>
            <person name="Fan D."/>
            <person name="Liu Y."/>
            <person name="Guan J."/>
            <person name="Zhang Y."/>
            <person name="Yu S."/>
            <person name="Liu X."/>
            <person name="Zhang Y."/>
            <person name="Hong G."/>
            <person name="Han B."/>
            <person name="Choisne N."/>
            <person name="Demange N."/>
            <person name="Orjeda G."/>
            <person name="Samain S."/>
            <person name="Cattolico L."/>
            <person name="Pelletier E."/>
            <person name="Couloux A."/>
            <person name="Segurens B."/>
            <person name="Wincker P."/>
            <person name="D'Hont A."/>
            <person name="Scarpelli C."/>
            <person name="Weissenbach J."/>
            <person name="Salanoubat M."/>
            <person name="Quetier F."/>
            <person name="Yu Y."/>
            <person name="Kim H.R."/>
            <person name="Rambo T."/>
            <person name="Currie J."/>
            <person name="Collura K."/>
            <person name="Luo M."/>
            <person name="Yang T."/>
            <person name="Ammiraju J.S.S."/>
            <person name="Engler F."/>
            <person name="Soderlund C."/>
            <person name="Wing R.A."/>
            <person name="Palmer L.E."/>
            <person name="de la Bastide M."/>
            <person name="Spiegel L."/>
            <person name="Nascimento L."/>
            <person name="Zutavern T."/>
            <person name="O'Shaughnessy A."/>
            <person name="Dike S."/>
            <person name="Dedhia N."/>
            <person name="Preston R."/>
            <person name="Balija V."/>
            <person name="McCombie W.R."/>
            <person name="Chow T."/>
            <person name="Chen H."/>
            <person name="Chung M."/>
            <person name="Chen C."/>
            <person name="Shaw J."/>
            <person name="Wu H."/>
            <person name="Hsiao K."/>
            <person name="Chao Y."/>
            <person name="Chu M."/>
            <person name="Cheng C."/>
            <person name="Hour A."/>
            <person name="Lee P."/>
            <person name="Lin S."/>
            <person name="Lin Y."/>
            <person name="Liou J."/>
            <person name="Liu S."/>
            <person name="Hsing Y."/>
            <person name="Raghuvanshi S."/>
            <person name="Mohanty A."/>
            <person name="Bharti A.K."/>
            <person name="Gaur A."/>
            <person name="Gupta V."/>
            <person name="Kumar D."/>
            <person name="Ravi V."/>
            <person name="Vij S."/>
            <person name="Kapur A."/>
            <person name="Khurana P."/>
            <person name="Khurana P."/>
            <person name="Khurana J.P."/>
            <person name="Tyagi A.K."/>
            <person name="Gaikwad K."/>
            <person name="Singh A."/>
            <person name="Dalal V."/>
            <person name="Srivastava S."/>
            <person name="Dixit A."/>
            <person name="Pal A.K."/>
            <person name="Ghazi I.A."/>
            <person name="Yadav M."/>
            <person name="Pandit A."/>
            <person name="Bhargava A."/>
            <person name="Sureshbabu K."/>
            <person name="Batra K."/>
            <person name="Sharma T.R."/>
            <person name="Mohapatra T."/>
            <person name="Singh N.K."/>
            <person name="Messing J."/>
            <person name="Nelson A.B."/>
            <person name="Fuks G."/>
            <person name="Kavchok S."/>
            <person name="Keizer G."/>
            <person name="Linton E."/>
            <person name="Llaca V."/>
            <person name="Song R."/>
            <person name="Tanyolac B."/>
            <person name="Young S."/>
            <person name="Ho-Il K."/>
            <person name="Hahn J.H."/>
            <person name="Sangsakoo G."/>
            <person name="Vanavichit A."/>
            <person name="de Mattos Luiz.A.T."/>
            <person name="Zimmer P.D."/>
            <person name="Malone G."/>
            <person name="Dellagostin O."/>
            <person name="de Oliveira A.C."/>
            <person name="Bevan M."/>
            <person name="Bancroft I."/>
            <person name="Minx P."/>
            <person name="Cordum H."/>
            <person name="Wilson R."/>
            <person name="Cheng Z."/>
            <person name="Jin W."/>
            <person name="Jiang J."/>
            <person name="Leong S.A."/>
            <person name="Iwama H."/>
            <person name="Gojobori T."/>
            <person name="Itoh T."/>
            <person name="Niimura Y."/>
            <person name="Fujii Y."/>
            <person name="Habara T."/>
            <person name="Sakai H."/>
            <person name="Sato Y."/>
            <person name="Wilson G."/>
            <person name="Kumar K."/>
            <person name="McCouch S."/>
            <person name="Juretic N."/>
            <person name="Hoen D."/>
            <person name="Wright S."/>
            <person name="Bruskiewich R."/>
            <person name="Bureau T."/>
            <person name="Miyao A."/>
            <person name="Hirochika H."/>
            <person name="Nishikawa T."/>
            <person name="Kadowaki K."/>
            <person name="Sugiura M."/>
            <person name="Burr B."/>
            <person name="Sasaki T."/>
        </authorList>
    </citation>
    <scope>NUCLEOTIDE SEQUENCE [LARGE SCALE GENOMIC DNA]</scope>
    <source>
        <strain evidence="4">cv. Nipponbare</strain>
    </source>
</reference>
<feature type="compositionally biased region" description="Polar residues" evidence="1">
    <location>
        <begin position="1"/>
        <end position="10"/>
    </location>
</feature>